<dbReference type="STRING" id="1884261.A0A5C3Q9I4"/>
<dbReference type="PANTHER" id="PTHR40465">
    <property type="entry name" value="CHROMOSOME 1, WHOLE GENOME SHOTGUN SEQUENCE"/>
    <property type="match status" value="1"/>
</dbReference>
<dbReference type="AlphaFoldDB" id="A0A5C3Q9I4"/>
<feature type="transmembrane region" description="Helical" evidence="1">
    <location>
        <begin position="88"/>
        <end position="107"/>
    </location>
</feature>
<dbReference type="OrthoDB" id="3203775at2759"/>
<dbReference type="Pfam" id="PF20152">
    <property type="entry name" value="DUF6534"/>
    <property type="match status" value="1"/>
</dbReference>
<organism evidence="3 4">
    <name type="scientific">Pterulicium gracile</name>
    <dbReference type="NCBI Taxonomy" id="1884261"/>
    <lineage>
        <taxon>Eukaryota</taxon>
        <taxon>Fungi</taxon>
        <taxon>Dikarya</taxon>
        <taxon>Basidiomycota</taxon>
        <taxon>Agaricomycotina</taxon>
        <taxon>Agaricomycetes</taxon>
        <taxon>Agaricomycetidae</taxon>
        <taxon>Agaricales</taxon>
        <taxon>Pleurotineae</taxon>
        <taxon>Pterulaceae</taxon>
        <taxon>Pterulicium</taxon>
    </lineage>
</organism>
<proteinExistence type="predicted"/>
<feature type="transmembrane region" description="Helical" evidence="1">
    <location>
        <begin position="44"/>
        <end position="68"/>
    </location>
</feature>
<feature type="transmembrane region" description="Helical" evidence="1">
    <location>
        <begin position="12"/>
        <end position="32"/>
    </location>
</feature>
<gene>
    <name evidence="3" type="ORF">BDV98DRAFT_573879</name>
</gene>
<keyword evidence="1" id="KW-0472">Membrane</keyword>
<evidence type="ECO:0000256" key="1">
    <source>
        <dbReference type="SAM" id="Phobius"/>
    </source>
</evidence>
<feature type="transmembrane region" description="Helical" evidence="1">
    <location>
        <begin position="128"/>
        <end position="151"/>
    </location>
</feature>
<dbReference type="Proteomes" id="UP000305067">
    <property type="component" value="Unassembled WGS sequence"/>
</dbReference>
<accession>A0A5C3Q9I4</accession>
<feature type="domain" description="DUF6534" evidence="2">
    <location>
        <begin position="176"/>
        <end position="261"/>
    </location>
</feature>
<keyword evidence="1" id="KW-0812">Transmembrane</keyword>
<keyword evidence="4" id="KW-1185">Reference proteome</keyword>
<feature type="transmembrane region" description="Helical" evidence="1">
    <location>
        <begin position="209"/>
        <end position="230"/>
    </location>
</feature>
<evidence type="ECO:0000259" key="2">
    <source>
        <dbReference type="Pfam" id="PF20152"/>
    </source>
</evidence>
<reference evidence="3 4" key="1">
    <citation type="journal article" date="2019" name="Nat. Ecol. Evol.">
        <title>Megaphylogeny resolves global patterns of mushroom evolution.</title>
        <authorList>
            <person name="Varga T."/>
            <person name="Krizsan K."/>
            <person name="Foldi C."/>
            <person name="Dima B."/>
            <person name="Sanchez-Garcia M."/>
            <person name="Sanchez-Ramirez S."/>
            <person name="Szollosi G.J."/>
            <person name="Szarkandi J.G."/>
            <person name="Papp V."/>
            <person name="Albert L."/>
            <person name="Andreopoulos W."/>
            <person name="Angelini C."/>
            <person name="Antonin V."/>
            <person name="Barry K.W."/>
            <person name="Bougher N.L."/>
            <person name="Buchanan P."/>
            <person name="Buyck B."/>
            <person name="Bense V."/>
            <person name="Catcheside P."/>
            <person name="Chovatia M."/>
            <person name="Cooper J."/>
            <person name="Damon W."/>
            <person name="Desjardin D."/>
            <person name="Finy P."/>
            <person name="Geml J."/>
            <person name="Haridas S."/>
            <person name="Hughes K."/>
            <person name="Justo A."/>
            <person name="Karasinski D."/>
            <person name="Kautmanova I."/>
            <person name="Kiss B."/>
            <person name="Kocsube S."/>
            <person name="Kotiranta H."/>
            <person name="LaButti K.M."/>
            <person name="Lechner B.E."/>
            <person name="Liimatainen K."/>
            <person name="Lipzen A."/>
            <person name="Lukacs Z."/>
            <person name="Mihaltcheva S."/>
            <person name="Morgado L.N."/>
            <person name="Niskanen T."/>
            <person name="Noordeloos M.E."/>
            <person name="Ohm R.A."/>
            <person name="Ortiz-Santana B."/>
            <person name="Ovrebo C."/>
            <person name="Racz N."/>
            <person name="Riley R."/>
            <person name="Savchenko A."/>
            <person name="Shiryaev A."/>
            <person name="Soop K."/>
            <person name="Spirin V."/>
            <person name="Szebenyi C."/>
            <person name="Tomsovsky M."/>
            <person name="Tulloss R.E."/>
            <person name="Uehling J."/>
            <person name="Grigoriev I.V."/>
            <person name="Vagvolgyi C."/>
            <person name="Papp T."/>
            <person name="Martin F.M."/>
            <person name="Miettinen O."/>
            <person name="Hibbett D.S."/>
            <person name="Nagy L.G."/>
        </authorList>
    </citation>
    <scope>NUCLEOTIDE SEQUENCE [LARGE SCALE GENOMIC DNA]</scope>
    <source>
        <strain evidence="3 4">CBS 309.79</strain>
    </source>
</reference>
<dbReference type="EMBL" id="ML178844">
    <property type="protein sequence ID" value="TFK97837.1"/>
    <property type="molecule type" value="Genomic_DNA"/>
</dbReference>
<sequence>MSPTFDTSIGVLMISGWCNAMLYTLEVSQACVYYRHYSRSDPRLIRAMVGVCLLFDCVTLCTEFASVYLHTVTHWGIEVPYLQGQPSLVSLIIASTAIPTLVVHLFLIRRFCQLGRTCNNILKSISSLMIISAILTILASVSVSAMVLLGLFKTNASRLEGKILEVAIVLRMCLIVFTDWFIALSLIYKLRQLEPRSKSSSGTVRRITCMTIQTGAVTSLLVLVSLILYITSRDTWLAKALSYCVGTTYSLSMLDTLNRRHELAGTRSHAHGCSSWHDAESHEDAS</sequence>
<protein>
    <recommendedName>
        <fullName evidence="2">DUF6534 domain-containing protein</fullName>
    </recommendedName>
</protein>
<dbReference type="InterPro" id="IPR045339">
    <property type="entry name" value="DUF6534"/>
</dbReference>
<evidence type="ECO:0000313" key="3">
    <source>
        <dbReference type="EMBL" id="TFK97837.1"/>
    </source>
</evidence>
<feature type="transmembrane region" description="Helical" evidence="1">
    <location>
        <begin position="163"/>
        <end position="188"/>
    </location>
</feature>
<name>A0A5C3Q9I4_9AGAR</name>
<evidence type="ECO:0000313" key="4">
    <source>
        <dbReference type="Proteomes" id="UP000305067"/>
    </source>
</evidence>
<dbReference type="PANTHER" id="PTHR40465:SF1">
    <property type="entry name" value="DUF6534 DOMAIN-CONTAINING PROTEIN"/>
    <property type="match status" value="1"/>
</dbReference>
<keyword evidence="1" id="KW-1133">Transmembrane helix</keyword>